<evidence type="ECO:0000313" key="3">
    <source>
        <dbReference type="WBParaSite" id="EEL_0000695801-mRNA-1"/>
    </source>
</evidence>
<keyword evidence="2" id="KW-1185">Reference proteome</keyword>
<evidence type="ECO:0000313" key="2">
    <source>
        <dbReference type="Proteomes" id="UP000050640"/>
    </source>
</evidence>
<organism evidence="2 3">
    <name type="scientific">Elaeophora elaphi</name>
    <dbReference type="NCBI Taxonomy" id="1147741"/>
    <lineage>
        <taxon>Eukaryota</taxon>
        <taxon>Metazoa</taxon>
        <taxon>Ecdysozoa</taxon>
        <taxon>Nematoda</taxon>
        <taxon>Chromadorea</taxon>
        <taxon>Rhabditida</taxon>
        <taxon>Spirurina</taxon>
        <taxon>Spiruromorpha</taxon>
        <taxon>Filarioidea</taxon>
        <taxon>Onchocercidae</taxon>
        <taxon>Elaeophora</taxon>
    </lineage>
</organism>
<sequence>MAGEVNELMELLNCIRQFEMDIKSENDEVNAENWRQGLLINEQKMKKFAKVKQKLQCDLRNSEREVSRVREKVRKVKKDFDYCDKQVAEYTAAIEAAQCEHDELKRENDGVQIADFNRRLSVVEGNILECILKAQIQIYKQTQEEKKR</sequence>
<keyword evidence="1" id="KW-0175">Coiled coil</keyword>
<protein>
    <submittedName>
        <fullName evidence="3">Uncharacterized protein</fullName>
    </submittedName>
</protein>
<dbReference type="Proteomes" id="UP000050640">
    <property type="component" value="Unplaced"/>
</dbReference>
<name>A0A0R3RXK4_9BILA</name>
<dbReference type="AlphaFoldDB" id="A0A0R3RXK4"/>
<proteinExistence type="predicted"/>
<reference evidence="3" key="1">
    <citation type="submission" date="2017-02" db="UniProtKB">
        <authorList>
            <consortium name="WormBaseParasite"/>
        </authorList>
    </citation>
    <scope>IDENTIFICATION</scope>
</reference>
<accession>A0A0R3RXK4</accession>
<evidence type="ECO:0000256" key="1">
    <source>
        <dbReference type="SAM" id="Coils"/>
    </source>
</evidence>
<feature type="coiled-coil region" evidence="1">
    <location>
        <begin position="45"/>
        <end position="114"/>
    </location>
</feature>
<dbReference type="WBParaSite" id="EEL_0000695801-mRNA-1">
    <property type="protein sequence ID" value="EEL_0000695801-mRNA-1"/>
    <property type="gene ID" value="EEL_0000695801"/>
</dbReference>